<keyword evidence="1" id="KW-1133">Transmembrane helix</keyword>
<dbReference type="EMBL" id="MCFC01000009">
    <property type="protein sequence ID" value="ORY32608.1"/>
    <property type="molecule type" value="Genomic_DNA"/>
</dbReference>
<gene>
    <name evidence="2" type="ORF">BCR39DRAFT_379536</name>
</gene>
<accession>A0A1Y2BCP4</accession>
<dbReference type="InParanoid" id="A0A1Y2BCP4"/>
<dbReference type="Proteomes" id="UP000193986">
    <property type="component" value="Unassembled WGS sequence"/>
</dbReference>
<keyword evidence="1" id="KW-0812">Transmembrane</keyword>
<protein>
    <submittedName>
        <fullName evidence="2">Uncharacterized protein</fullName>
    </submittedName>
</protein>
<evidence type="ECO:0000313" key="3">
    <source>
        <dbReference type="Proteomes" id="UP000193986"/>
    </source>
</evidence>
<organism evidence="2 3">
    <name type="scientific">Naematelia encephala</name>
    <dbReference type="NCBI Taxonomy" id="71784"/>
    <lineage>
        <taxon>Eukaryota</taxon>
        <taxon>Fungi</taxon>
        <taxon>Dikarya</taxon>
        <taxon>Basidiomycota</taxon>
        <taxon>Agaricomycotina</taxon>
        <taxon>Tremellomycetes</taxon>
        <taxon>Tremellales</taxon>
        <taxon>Naemateliaceae</taxon>
        <taxon>Naematelia</taxon>
    </lineage>
</organism>
<evidence type="ECO:0000256" key="1">
    <source>
        <dbReference type="SAM" id="Phobius"/>
    </source>
</evidence>
<evidence type="ECO:0000313" key="2">
    <source>
        <dbReference type="EMBL" id="ORY32608.1"/>
    </source>
</evidence>
<comment type="caution">
    <text evidence="2">The sequence shown here is derived from an EMBL/GenBank/DDBJ whole genome shotgun (WGS) entry which is preliminary data.</text>
</comment>
<keyword evidence="1" id="KW-0472">Membrane</keyword>
<dbReference type="AlphaFoldDB" id="A0A1Y2BCP4"/>
<keyword evidence="3" id="KW-1185">Reference proteome</keyword>
<name>A0A1Y2BCP4_9TREE</name>
<reference evidence="2 3" key="1">
    <citation type="submission" date="2016-07" db="EMBL/GenBank/DDBJ databases">
        <title>Pervasive Adenine N6-methylation of Active Genes in Fungi.</title>
        <authorList>
            <consortium name="DOE Joint Genome Institute"/>
            <person name="Mondo S.J."/>
            <person name="Dannebaum R.O."/>
            <person name="Kuo R.C."/>
            <person name="Labutti K."/>
            <person name="Haridas S."/>
            <person name="Kuo A."/>
            <person name="Salamov A."/>
            <person name="Ahrendt S.R."/>
            <person name="Lipzen A."/>
            <person name="Sullivan W."/>
            <person name="Andreopoulos W.B."/>
            <person name="Clum A."/>
            <person name="Lindquist E."/>
            <person name="Daum C."/>
            <person name="Ramamoorthy G.K."/>
            <person name="Gryganskyi A."/>
            <person name="Culley D."/>
            <person name="Magnuson J.K."/>
            <person name="James T.Y."/>
            <person name="O'Malley M.A."/>
            <person name="Stajich J.E."/>
            <person name="Spatafora J.W."/>
            <person name="Visel A."/>
            <person name="Grigoriev I.V."/>
        </authorList>
    </citation>
    <scope>NUCLEOTIDE SEQUENCE [LARGE SCALE GENOMIC DNA]</scope>
    <source>
        <strain evidence="2 3">68-887.2</strain>
    </source>
</reference>
<sequence length="288" mass="32313">MTFDLLHLWSDPLLCEQDVSREITPASLYLAPTRTVDALRPRATQQETNLPSTTVVWIGLAFVGTAASFLGILIANRVIRTQARVRRAQARGEEITFRDLWRLDGGMWGFFTGLGGDRLATSMGMNPDLAGIRRMEEMLRMRLWQLDAVDAGLKRPEMCEVEVDSTPQDFFQPLSITCQAVAKDENGRPTRSPIMDMSFLILLPSPAKPESDQYEDLPDLAIGTTIIHPHVNAPHQDIEESFLHNSSEAKQDLINDVQIEYASEGGDHRRQAGWIKIDDVQWAIEGLT</sequence>
<feature type="transmembrane region" description="Helical" evidence="1">
    <location>
        <begin position="55"/>
        <end position="79"/>
    </location>
</feature>
<proteinExistence type="predicted"/>